<dbReference type="AlphaFoldDB" id="A0A4Z1H2P4"/>
<feature type="domain" description="NB-ARC" evidence="2">
    <location>
        <begin position="194"/>
        <end position="353"/>
    </location>
</feature>
<dbReference type="InterPro" id="IPR002182">
    <property type="entry name" value="NB-ARC"/>
</dbReference>
<comment type="caution">
    <text evidence="3">The sequence shown here is derived from an EMBL/GenBank/DDBJ whole genome shotgun (WGS) entry which is preliminary data.</text>
</comment>
<feature type="compositionally biased region" description="Basic and acidic residues" evidence="1">
    <location>
        <begin position="930"/>
        <end position="947"/>
    </location>
</feature>
<organism evidence="3 4">
    <name type="scientific">Botrytis hyacinthi</name>
    <dbReference type="NCBI Taxonomy" id="278943"/>
    <lineage>
        <taxon>Eukaryota</taxon>
        <taxon>Fungi</taxon>
        <taxon>Dikarya</taxon>
        <taxon>Ascomycota</taxon>
        <taxon>Pezizomycotina</taxon>
        <taxon>Leotiomycetes</taxon>
        <taxon>Helotiales</taxon>
        <taxon>Sclerotiniaceae</taxon>
        <taxon>Botrytis</taxon>
    </lineage>
</organism>
<evidence type="ECO:0000313" key="4">
    <source>
        <dbReference type="Proteomes" id="UP000297814"/>
    </source>
</evidence>
<dbReference type="GO" id="GO:0043531">
    <property type="term" value="F:ADP binding"/>
    <property type="evidence" value="ECO:0007669"/>
    <property type="project" value="InterPro"/>
</dbReference>
<evidence type="ECO:0000313" key="3">
    <source>
        <dbReference type="EMBL" id="TGO39637.1"/>
    </source>
</evidence>
<proteinExistence type="predicted"/>
<dbReference type="Gene3D" id="3.40.50.300">
    <property type="entry name" value="P-loop containing nucleotide triphosphate hydrolases"/>
    <property type="match status" value="1"/>
</dbReference>
<dbReference type="PANTHER" id="PTHR46082">
    <property type="entry name" value="ATP/GTP-BINDING PROTEIN-RELATED"/>
    <property type="match status" value="1"/>
</dbReference>
<dbReference type="InterPro" id="IPR053137">
    <property type="entry name" value="NLR-like"/>
</dbReference>
<dbReference type="InterPro" id="IPR011990">
    <property type="entry name" value="TPR-like_helical_dom_sf"/>
</dbReference>
<feature type="region of interest" description="Disordered" evidence="1">
    <location>
        <begin position="901"/>
        <end position="987"/>
    </location>
</feature>
<dbReference type="SUPFAM" id="SSF52540">
    <property type="entry name" value="P-loop containing nucleoside triphosphate hydrolases"/>
    <property type="match status" value="1"/>
</dbReference>
<reference evidence="3 4" key="1">
    <citation type="submission" date="2017-12" db="EMBL/GenBank/DDBJ databases">
        <title>Comparative genomics of Botrytis spp.</title>
        <authorList>
            <person name="Valero-Jimenez C.A."/>
            <person name="Tapia P."/>
            <person name="Veloso J."/>
            <person name="Silva-Moreno E."/>
            <person name="Staats M."/>
            <person name="Valdes J.H."/>
            <person name="Van Kan J.A.L."/>
        </authorList>
    </citation>
    <scope>NUCLEOTIDE SEQUENCE [LARGE SCALE GENOMIC DNA]</scope>
    <source>
        <strain evidence="3 4">Bh0001</strain>
    </source>
</reference>
<dbReference type="PANTHER" id="PTHR46082:SF6">
    <property type="entry name" value="AAA+ ATPASE DOMAIN-CONTAINING PROTEIN-RELATED"/>
    <property type="match status" value="1"/>
</dbReference>
<dbReference type="Gene3D" id="1.25.40.10">
    <property type="entry name" value="Tetratricopeptide repeat domain"/>
    <property type="match status" value="2"/>
</dbReference>
<name>A0A4Z1H2P4_9HELO</name>
<dbReference type="Pfam" id="PF00931">
    <property type="entry name" value="NB-ARC"/>
    <property type="match status" value="1"/>
</dbReference>
<dbReference type="Proteomes" id="UP000297814">
    <property type="component" value="Unassembled WGS sequence"/>
</dbReference>
<gene>
    <name evidence="3" type="ORF">BHYA_0050g00220</name>
</gene>
<sequence>MDPLSILGAIAASSQIAQQSYDAIKFLNDIKTQMQNGPQKIRGQIQHIEQFINLLSLVIKNTSLQTSEVYSVVKTCSNSAKYIKDRLESYLATPDEGKRVKLRKAFTAVRSEKKISSMIADLEREKSLLSLHIQKIDLSLLQTVDLNAKEIKLTVGAVANDMNSRSDVVVPTENINKNHFIVPNRRVSGFIGREDILNKIEKGLSSESESRIVVLRGLGGQGKTQIALEYCDRARKNNIRAIFWIDATSESTVKKDFKSVLEHIKSPADSTQDDQVTASVLSRLRDWDEPWLIIFDNHDDPSSYHLPDFMPSGQHGRILITSRHADTGVLAETDYDIELHGLPKDDACDLLIKQSRVSDPASRDDAYAIVDRLGYHALAITQAGSYIQSQNIALSQFMDKYNRQREAILRETPRMSHYRRKIGEAADETALNVFTTWELSYQQLETLDDEKRYKSKILTLFAFFNRQDISQQLFETYCTTELFSQPDILEIEEPLLFFIDEDNKWDEQKFVDILNDLSRLSLIQSWYRDENDHCHLSLHPLVQDWIRVRASSEVCYDSAVLSTYVVATVLEQCYSHERFTMPLSLRQELLSHLDLYEENQDLMVTLKEEEAFSKDMIYKPYQEFTRFYNDSGLYRESEKIARQWVVASLWKYGPEDAKILNAYSWLSDALSEQKKYEESFYIAREVLKFSRKNIGSENPDVLIDTHNVAWSLMKSGQLVRAERIFRRLIEMKERVFGHDSMETLASVFALAHVLQSSGKYADAEALCRSLVHDSGRLITIQYLQELAFVLEDQGKYSESLPYFENVYAQRLATLGPKNPITLGSEQSCVIVREKLEQQLQREQRKARRESSASQTSDSESDTESEVSELGDESIFSTYERNLLWSSDSDIEKSLVLAFGGEGGEREEYEDEDGGEDEKKAADSTIGTKSEASDKQIPEAVKDGREASEQQSVSEEQADTDKLEADGHLEDWGEYDTWRLQSAEDRAV</sequence>
<accession>A0A4Z1H2P4</accession>
<dbReference type="InterPro" id="IPR027417">
    <property type="entry name" value="P-loop_NTPase"/>
</dbReference>
<feature type="compositionally biased region" description="Acidic residues" evidence="1">
    <location>
        <begin position="904"/>
        <end position="915"/>
    </location>
</feature>
<dbReference type="Pfam" id="PF13374">
    <property type="entry name" value="TPR_10"/>
    <property type="match status" value="3"/>
</dbReference>
<evidence type="ECO:0000259" key="2">
    <source>
        <dbReference type="Pfam" id="PF00931"/>
    </source>
</evidence>
<feature type="compositionally biased region" description="Basic and acidic residues" evidence="1">
    <location>
        <begin position="958"/>
        <end position="970"/>
    </location>
</feature>
<dbReference type="EMBL" id="PQXK01000050">
    <property type="protein sequence ID" value="TGO39637.1"/>
    <property type="molecule type" value="Genomic_DNA"/>
</dbReference>
<protein>
    <recommendedName>
        <fullName evidence="2">NB-ARC domain-containing protein</fullName>
    </recommendedName>
</protein>
<feature type="region of interest" description="Disordered" evidence="1">
    <location>
        <begin position="841"/>
        <end position="870"/>
    </location>
</feature>
<feature type="compositionally biased region" description="Acidic residues" evidence="1">
    <location>
        <begin position="858"/>
        <end position="870"/>
    </location>
</feature>
<dbReference type="SUPFAM" id="SSF48452">
    <property type="entry name" value="TPR-like"/>
    <property type="match status" value="1"/>
</dbReference>
<evidence type="ECO:0000256" key="1">
    <source>
        <dbReference type="SAM" id="MobiDB-lite"/>
    </source>
</evidence>
<keyword evidence="4" id="KW-1185">Reference proteome</keyword>